<dbReference type="CDD" id="cd00030">
    <property type="entry name" value="C2"/>
    <property type="match status" value="1"/>
</dbReference>
<dbReference type="InterPro" id="IPR035892">
    <property type="entry name" value="C2_domain_sf"/>
</dbReference>
<dbReference type="AlphaFoldDB" id="A0A7R8ZUJ5"/>
<evidence type="ECO:0000256" key="2">
    <source>
        <dbReference type="ARBA" id="ARBA00022483"/>
    </source>
</evidence>
<dbReference type="InterPro" id="IPR000008">
    <property type="entry name" value="C2_dom"/>
</dbReference>
<protein>
    <submittedName>
        <fullName evidence="3">Uncharacterized protein</fullName>
    </submittedName>
</protein>
<dbReference type="PROSITE" id="PS50004">
    <property type="entry name" value="C2"/>
    <property type="match status" value="1"/>
</dbReference>
<dbReference type="PANTHER" id="PTHR45999">
    <property type="entry name" value="UNC-13-4A, ISOFORM B"/>
    <property type="match status" value="1"/>
</dbReference>
<dbReference type="Gene3D" id="2.60.40.150">
    <property type="entry name" value="C2 domain"/>
    <property type="match status" value="1"/>
</dbReference>
<keyword evidence="2" id="KW-0268">Exocytosis</keyword>
<gene>
    <name evidence="3" type="ORF">CTOB1V02_LOCUS12811</name>
</gene>
<dbReference type="PANTHER" id="PTHR45999:SF4">
    <property type="entry name" value="UNC-13-4A, ISOFORM B"/>
    <property type="match status" value="1"/>
</dbReference>
<evidence type="ECO:0000256" key="1">
    <source>
        <dbReference type="ARBA" id="ARBA00005823"/>
    </source>
</evidence>
<dbReference type="GO" id="GO:0006887">
    <property type="term" value="P:exocytosis"/>
    <property type="evidence" value="ECO:0007669"/>
    <property type="project" value="UniProtKB-KW"/>
</dbReference>
<comment type="similarity">
    <text evidence="1">Belongs to the unc-13 family.</text>
</comment>
<reference evidence="3" key="1">
    <citation type="submission" date="2020-11" db="EMBL/GenBank/DDBJ databases">
        <authorList>
            <person name="Tran Van P."/>
        </authorList>
    </citation>
    <scope>NUCLEOTIDE SEQUENCE</scope>
</reference>
<evidence type="ECO:0000313" key="3">
    <source>
        <dbReference type="EMBL" id="CAD7234995.1"/>
    </source>
</evidence>
<dbReference type="SUPFAM" id="SSF49562">
    <property type="entry name" value="C2 domain (Calcium/lipid-binding domain, CaLB)"/>
    <property type="match status" value="1"/>
</dbReference>
<dbReference type="SMART" id="SM00239">
    <property type="entry name" value="C2"/>
    <property type="match status" value="1"/>
</dbReference>
<proteinExistence type="inferred from homology"/>
<dbReference type="OrthoDB" id="7976202at2759"/>
<sequence length="293" mass="32885">MYFSSSQAPVWNLRVHVHCGRNLKPKQTGGSGDPLCDIVLLPLQKQRFRTRSCPKTLNPEWNQQVVFSDVNLEQDSLLILVSDHLSEASPLRDRIKQIEEVRSPSGLTRYFKNVAHAVKPSGGQSSEPFAVMGKLHISLQDIPAGRSRAWYALEGRSKQNPKDGGPRKEAKLKAGKGDIDVTTELGTFASDNQDERLDIQSLKLLWVILVKFELSLFKGASDVWHGRLSRESELILRQYEAVTGYSPTEASVASWLALWEVYQEQPLDFGEHSSLNFPPRHSVPHPQKTSPLP</sequence>
<accession>A0A7R8ZUJ5</accession>
<dbReference type="GO" id="GO:0099503">
    <property type="term" value="C:secretory vesicle"/>
    <property type="evidence" value="ECO:0007669"/>
    <property type="project" value="TreeGrafter"/>
</dbReference>
<organism evidence="3">
    <name type="scientific">Cyprideis torosa</name>
    <dbReference type="NCBI Taxonomy" id="163714"/>
    <lineage>
        <taxon>Eukaryota</taxon>
        <taxon>Metazoa</taxon>
        <taxon>Ecdysozoa</taxon>
        <taxon>Arthropoda</taxon>
        <taxon>Crustacea</taxon>
        <taxon>Oligostraca</taxon>
        <taxon>Ostracoda</taxon>
        <taxon>Podocopa</taxon>
        <taxon>Podocopida</taxon>
        <taxon>Cytherocopina</taxon>
        <taxon>Cytheroidea</taxon>
        <taxon>Cytherideidae</taxon>
        <taxon>Cyprideis</taxon>
    </lineage>
</organism>
<dbReference type="InterPro" id="IPR052095">
    <property type="entry name" value="UNC-13_domain"/>
</dbReference>
<dbReference type="Pfam" id="PF00168">
    <property type="entry name" value="C2"/>
    <property type="match status" value="1"/>
</dbReference>
<name>A0A7R8ZUJ5_9CRUS</name>
<dbReference type="EMBL" id="OB670734">
    <property type="protein sequence ID" value="CAD7234995.1"/>
    <property type="molecule type" value="Genomic_DNA"/>
</dbReference>